<keyword evidence="1" id="KW-0812">Transmembrane</keyword>
<feature type="transmembrane region" description="Helical" evidence="1">
    <location>
        <begin position="7"/>
        <end position="27"/>
    </location>
</feature>
<dbReference type="STRING" id="1798370.A2Z00_02035"/>
<evidence type="ECO:0000313" key="2">
    <source>
        <dbReference type="EMBL" id="OGG11983.1"/>
    </source>
</evidence>
<keyword evidence="1" id="KW-1133">Transmembrane helix</keyword>
<keyword evidence="1" id="KW-0472">Membrane</keyword>
<feature type="transmembrane region" description="Helical" evidence="1">
    <location>
        <begin position="33"/>
        <end position="52"/>
    </location>
</feature>
<feature type="transmembrane region" description="Helical" evidence="1">
    <location>
        <begin position="108"/>
        <end position="131"/>
    </location>
</feature>
<evidence type="ECO:0008006" key="4">
    <source>
        <dbReference type="Google" id="ProtNLM"/>
    </source>
</evidence>
<dbReference type="AlphaFoldDB" id="A0A1F5ZI18"/>
<proteinExistence type="predicted"/>
<name>A0A1F5ZI18_9BACT</name>
<sequence>MKHLIRVFLFNVFALWLTSQILPGLVAPGGWQTMLFAGFVLSLLMLIVVPILRILFIPINILTFGLLSWLINVIVIYLLTFFVPEIHVRDWIFKGITWSGFVIPSIHFTYFMSLVATSFCISIITDVLHYVSDE</sequence>
<accession>A0A1F5ZI18</accession>
<evidence type="ECO:0000256" key="1">
    <source>
        <dbReference type="SAM" id="Phobius"/>
    </source>
</evidence>
<reference evidence="2 3" key="1">
    <citation type="journal article" date="2016" name="Nat. Commun.">
        <title>Thousands of microbial genomes shed light on interconnected biogeochemical processes in an aquifer system.</title>
        <authorList>
            <person name="Anantharaman K."/>
            <person name="Brown C.T."/>
            <person name="Hug L.A."/>
            <person name="Sharon I."/>
            <person name="Castelle C.J."/>
            <person name="Probst A.J."/>
            <person name="Thomas B.C."/>
            <person name="Singh A."/>
            <person name="Wilkins M.J."/>
            <person name="Karaoz U."/>
            <person name="Brodie E.L."/>
            <person name="Williams K.H."/>
            <person name="Hubbard S.S."/>
            <person name="Banfield J.F."/>
        </authorList>
    </citation>
    <scope>NUCLEOTIDE SEQUENCE [LARGE SCALE GENOMIC DNA]</scope>
</reference>
<comment type="caution">
    <text evidence="2">The sequence shown here is derived from an EMBL/GenBank/DDBJ whole genome shotgun (WGS) entry which is preliminary data.</text>
</comment>
<evidence type="ECO:0000313" key="3">
    <source>
        <dbReference type="Proteomes" id="UP000177268"/>
    </source>
</evidence>
<dbReference type="Proteomes" id="UP000177268">
    <property type="component" value="Unassembled WGS sequence"/>
</dbReference>
<protein>
    <recommendedName>
        <fullName evidence="4">Phage holin family protein</fullName>
    </recommendedName>
</protein>
<feature type="transmembrane region" description="Helical" evidence="1">
    <location>
        <begin position="59"/>
        <end position="83"/>
    </location>
</feature>
<dbReference type="EMBL" id="MFIZ01000007">
    <property type="protein sequence ID" value="OGG11983.1"/>
    <property type="molecule type" value="Genomic_DNA"/>
</dbReference>
<dbReference type="Pfam" id="PF04020">
    <property type="entry name" value="Phage_holin_4_2"/>
    <property type="match status" value="1"/>
</dbReference>
<gene>
    <name evidence="2" type="ORF">A2Z00_02035</name>
</gene>
<organism evidence="2 3">
    <name type="scientific">Candidatus Gottesmanbacteria bacterium RBG_13_45_10</name>
    <dbReference type="NCBI Taxonomy" id="1798370"/>
    <lineage>
        <taxon>Bacteria</taxon>
        <taxon>Candidatus Gottesmaniibacteriota</taxon>
    </lineage>
</organism>
<dbReference type="InterPro" id="IPR007165">
    <property type="entry name" value="Phage_holin_4_2"/>
</dbReference>